<sequence>METVYEESEIPKGSSGVWSLAWPTIITNLLFASSSIIAIKVVGGLGQDAVAATITGQRISFILQAVLMGILSGTTALMARHWGAKEPEESSKYLAQTIQLTLTFSIVFSGLLWLYAEPFVAFLGLKGQALTMSVIYLKYLAPFLPLLAIGLSITTGFRSIGDVKTPLIISVIMNIIGVVSMIILTHGYYGFNNYGAYGAAIGNGISFFCGALLSLIAWRSNKVKTKYSPLFIIDIPRIRNIFHVGLPAAAEQAVFQLGINAFLIIVAQYGTTAYAAYGIGIQILAFSFVIGFGFSMAGASLVGQHMGAEDNHQAKRSAWSGMRLSILFMTIFGVFIILFAEQIVRFLINDAEVIRLTVIFIWIMGSLQPLMAIEFSLGGALRGAGDTKSPLLITLTCLLLIRVLLAIIFLYLNADIVFIFATLIADYSVKAYLYVRTFRSEKWMESLDIKANH</sequence>
<evidence type="ECO:0000256" key="1">
    <source>
        <dbReference type="ARBA" id="ARBA00004429"/>
    </source>
</evidence>
<keyword evidence="2" id="KW-0813">Transport</keyword>
<feature type="transmembrane region" description="Helical" evidence="10">
    <location>
        <begin position="283"/>
        <end position="303"/>
    </location>
</feature>
<dbReference type="Pfam" id="PF01554">
    <property type="entry name" value="MatE"/>
    <property type="match status" value="2"/>
</dbReference>
<feature type="transmembrane region" description="Helical" evidence="10">
    <location>
        <begin position="324"/>
        <end position="348"/>
    </location>
</feature>
<reference evidence="11" key="1">
    <citation type="submission" date="2020-10" db="EMBL/GenBank/DDBJ databases">
        <title>Microbiome of the Black Sea water column analyzed by genome centric metagenomics.</title>
        <authorList>
            <person name="Cabello-Yeves P.J."/>
            <person name="Callieri C."/>
            <person name="Picazo A."/>
            <person name="Mehrshad M."/>
            <person name="Haro-Moreno J.M."/>
            <person name="Roda-Garcia J."/>
            <person name="Dzembekova N."/>
            <person name="Slabakova V."/>
            <person name="Slabakova N."/>
            <person name="Moncheva S."/>
            <person name="Rodriguez-Valera F."/>
        </authorList>
    </citation>
    <scope>NUCLEOTIDE SEQUENCE</scope>
    <source>
        <strain evidence="11">BS30m-G43</strain>
    </source>
</reference>
<dbReference type="GO" id="GO:0006811">
    <property type="term" value="P:monoatomic ion transport"/>
    <property type="evidence" value="ECO:0007669"/>
    <property type="project" value="UniProtKB-KW"/>
</dbReference>
<accession>A0A937JA80</accession>
<comment type="caution">
    <text evidence="11">The sequence shown here is derived from an EMBL/GenBank/DDBJ whole genome shotgun (WGS) entry which is preliminary data.</text>
</comment>
<evidence type="ECO:0000256" key="3">
    <source>
        <dbReference type="ARBA" id="ARBA00022449"/>
    </source>
</evidence>
<protein>
    <recommendedName>
        <fullName evidence="9">Multidrug-efflux transporter</fullName>
    </recommendedName>
</protein>
<gene>
    <name evidence="11" type="ORF">ISR29_01030</name>
</gene>
<feature type="transmembrane region" description="Helical" evidence="10">
    <location>
        <begin position="59"/>
        <end position="79"/>
    </location>
</feature>
<proteinExistence type="predicted"/>
<dbReference type="PANTHER" id="PTHR43298:SF2">
    <property type="entry name" value="FMN_FAD EXPORTER YEEO-RELATED"/>
    <property type="match status" value="1"/>
</dbReference>
<name>A0A937JA80_9GAMM</name>
<evidence type="ECO:0000256" key="7">
    <source>
        <dbReference type="ARBA" id="ARBA00023065"/>
    </source>
</evidence>
<evidence type="ECO:0000313" key="12">
    <source>
        <dbReference type="Proteomes" id="UP000705230"/>
    </source>
</evidence>
<dbReference type="NCBIfam" id="TIGR00797">
    <property type="entry name" value="matE"/>
    <property type="match status" value="1"/>
</dbReference>
<dbReference type="AlphaFoldDB" id="A0A937JA80"/>
<keyword evidence="3" id="KW-0050">Antiport</keyword>
<comment type="subcellular location">
    <subcellularLocation>
        <location evidence="1">Cell inner membrane</location>
        <topology evidence="1">Multi-pass membrane protein</topology>
    </subcellularLocation>
</comment>
<feature type="transmembrane region" description="Helical" evidence="10">
    <location>
        <begin position="416"/>
        <end position="435"/>
    </location>
</feature>
<evidence type="ECO:0000256" key="8">
    <source>
        <dbReference type="ARBA" id="ARBA00023136"/>
    </source>
</evidence>
<evidence type="ECO:0000256" key="4">
    <source>
        <dbReference type="ARBA" id="ARBA00022475"/>
    </source>
</evidence>
<evidence type="ECO:0000313" key="11">
    <source>
        <dbReference type="EMBL" id="MBL6902770.1"/>
    </source>
</evidence>
<feature type="transmembrane region" description="Helical" evidence="10">
    <location>
        <begin position="354"/>
        <end position="377"/>
    </location>
</feature>
<evidence type="ECO:0000256" key="9">
    <source>
        <dbReference type="ARBA" id="ARBA00031636"/>
    </source>
</evidence>
<dbReference type="PIRSF" id="PIRSF006603">
    <property type="entry name" value="DinF"/>
    <property type="match status" value="1"/>
</dbReference>
<feature type="transmembrane region" description="Helical" evidence="10">
    <location>
        <begin position="195"/>
        <end position="218"/>
    </location>
</feature>
<dbReference type="GO" id="GO:0042910">
    <property type="term" value="F:xenobiotic transmembrane transporter activity"/>
    <property type="evidence" value="ECO:0007669"/>
    <property type="project" value="InterPro"/>
</dbReference>
<dbReference type="GO" id="GO:0005886">
    <property type="term" value="C:plasma membrane"/>
    <property type="evidence" value="ECO:0007669"/>
    <property type="project" value="UniProtKB-SubCell"/>
</dbReference>
<keyword evidence="6 10" id="KW-1133">Transmembrane helix</keyword>
<keyword evidence="5 10" id="KW-0812">Transmembrane</keyword>
<dbReference type="PANTHER" id="PTHR43298">
    <property type="entry name" value="MULTIDRUG RESISTANCE PROTEIN NORM-RELATED"/>
    <property type="match status" value="1"/>
</dbReference>
<keyword evidence="8 10" id="KW-0472">Membrane</keyword>
<organism evidence="11 12">
    <name type="scientific">SAR86 cluster bacterium</name>
    <dbReference type="NCBI Taxonomy" id="2030880"/>
    <lineage>
        <taxon>Bacteria</taxon>
        <taxon>Pseudomonadati</taxon>
        <taxon>Pseudomonadota</taxon>
        <taxon>Gammaproteobacteria</taxon>
        <taxon>SAR86 cluster</taxon>
    </lineage>
</organism>
<feature type="transmembrane region" description="Helical" evidence="10">
    <location>
        <begin position="100"/>
        <end position="116"/>
    </location>
</feature>
<feature type="transmembrane region" description="Helical" evidence="10">
    <location>
        <begin position="20"/>
        <end position="39"/>
    </location>
</feature>
<keyword evidence="7" id="KW-0406">Ion transport</keyword>
<evidence type="ECO:0000256" key="6">
    <source>
        <dbReference type="ARBA" id="ARBA00022989"/>
    </source>
</evidence>
<evidence type="ECO:0000256" key="10">
    <source>
        <dbReference type="SAM" id="Phobius"/>
    </source>
</evidence>
<feature type="transmembrane region" description="Helical" evidence="10">
    <location>
        <begin position="389"/>
        <end position="410"/>
    </location>
</feature>
<dbReference type="InterPro" id="IPR050222">
    <property type="entry name" value="MATE_MdtK"/>
</dbReference>
<dbReference type="CDD" id="cd13137">
    <property type="entry name" value="MATE_NorM_like"/>
    <property type="match status" value="1"/>
</dbReference>
<dbReference type="InterPro" id="IPR002528">
    <property type="entry name" value="MATE_fam"/>
</dbReference>
<feature type="transmembrane region" description="Helical" evidence="10">
    <location>
        <begin position="167"/>
        <end position="189"/>
    </location>
</feature>
<dbReference type="GO" id="GO:0015297">
    <property type="term" value="F:antiporter activity"/>
    <property type="evidence" value="ECO:0007669"/>
    <property type="project" value="UniProtKB-KW"/>
</dbReference>
<keyword evidence="4" id="KW-1003">Cell membrane</keyword>
<dbReference type="Proteomes" id="UP000705230">
    <property type="component" value="Unassembled WGS sequence"/>
</dbReference>
<evidence type="ECO:0000256" key="5">
    <source>
        <dbReference type="ARBA" id="ARBA00022692"/>
    </source>
</evidence>
<dbReference type="EMBL" id="JADHSG010000001">
    <property type="protein sequence ID" value="MBL6902770.1"/>
    <property type="molecule type" value="Genomic_DNA"/>
</dbReference>
<feature type="transmembrane region" description="Helical" evidence="10">
    <location>
        <begin position="136"/>
        <end position="155"/>
    </location>
</feature>
<dbReference type="InterPro" id="IPR048279">
    <property type="entry name" value="MdtK-like"/>
</dbReference>
<evidence type="ECO:0000256" key="2">
    <source>
        <dbReference type="ARBA" id="ARBA00022448"/>
    </source>
</evidence>